<feature type="domain" description="Histidine kinase" evidence="5">
    <location>
        <begin position="414"/>
        <end position="627"/>
    </location>
</feature>
<dbReference type="SUPFAM" id="SSF55874">
    <property type="entry name" value="ATPase domain of HSP90 chaperone/DNA topoisomerase II/histidine kinase"/>
    <property type="match status" value="1"/>
</dbReference>
<dbReference type="SMART" id="SM00387">
    <property type="entry name" value="HATPase_c"/>
    <property type="match status" value="1"/>
</dbReference>
<dbReference type="Gene3D" id="3.30.565.10">
    <property type="entry name" value="Histidine kinase-like ATPase, C-terminal domain"/>
    <property type="match status" value="1"/>
</dbReference>
<dbReference type="EMBL" id="CP016620">
    <property type="protein sequence ID" value="ANY85300.1"/>
    <property type="molecule type" value="Genomic_DNA"/>
</dbReference>
<evidence type="ECO:0000259" key="5">
    <source>
        <dbReference type="PROSITE" id="PS50109"/>
    </source>
</evidence>
<accession>A0A1B2EZ94</accession>
<dbReference type="SUPFAM" id="SSF47384">
    <property type="entry name" value="Homodimeric domain of signal transducing histidine kinase"/>
    <property type="match status" value="1"/>
</dbReference>
<evidence type="ECO:0000256" key="1">
    <source>
        <dbReference type="ARBA" id="ARBA00000085"/>
    </source>
</evidence>
<evidence type="ECO:0000256" key="2">
    <source>
        <dbReference type="ARBA" id="ARBA00012438"/>
    </source>
</evidence>
<evidence type="ECO:0000256" key="4">
    <source>
        <dbReference type="SAM" id="Phobius"/>
    </source>
</evidence>
<feature type="transmembrane region" description="Helical" evidence="4">
    <location>
        <begin position="357"/>
        <end position="380"/>
    </location>
</feature>
<dbReference type="InterPro" id="IPR005467">
    <property type="entry name" value="His_kinase_dom"/>
</dbReference>
<dbReference type="KEGG" id="moc:BB934_44870"/>
<dbReference type="InterPro" id="IPR003594">
    <property type="entry name" value="HATPase_dom"/>
</dbReference>
<keyword evidence="4" id="KW-0812">Transmembrane</keyword>
<dbReference type="EC" id="2.7.13.3" evidence="2"/>
<sequence length="627" mass="69453">MTASCTLRMKRLVNIWIAVAVSLLVSIGGSAAQPQSGAPAAQPKRIVVLYSYGQHFQSWATWSREIRNELNRQSSWPLDVQEYSLATARNGDEAAEEKFVEYLKALYAQQPPDLIIALAAPAARFVQRYRADLFPTTPMLLAAVDPRRVDSSLLSEQDAMVGVRFDPVALFENILRLLPETKTIALINGNSPPERFWAGEMQRVLGPLLEKKVELLFYGERSFEETLKAVASLPPHSAIFFQQLNVDGAGAVYGDKEPLKRIHEVADAPIFTFDESYFNGEVVGGPMFSPAEGARPTAAVAVRILGGEKAGGIEVPPIEFSAPKYDWRQLQRWNISESRLPPGSEILFREPTAWERYSWQIALTLAVLLVQAGLISVLVLEHRRRRLAEVQSRQRMVELAHVNRFSTAGELTATISHEINQPLGAILANAETAAAILTSQSPDIVELKNIVNDILRDDRRASEVVRRMRSLLKKAPFELRNVDFNDVVRETLAFLSSLVVGQKLELTSLLTQNALPIRADRIQLQQVILNLVVNGIDAMKGTPAENRIIRIQTSRVEGFAELSVSDRGPGIPEDKLKEIFEPFFTTKQEGMGMGLCIAQTIIESHGGRISAESHAIGAVFRVSLPLA</sequence>
<dbReference type="Pfam" id="PF00512">
    <property type="entry name" value="HisKA"/>
    <property type="match status" value="1"/>
</dbReference>
<protein>
    <recommendedName>
        <fullName evidence="2">histidine kinase</fullName>
        <ecNumber evidence="2">2.7.13.3</ecNumber>
    </recommendedName>
</protein>
<evidence type="ECO:0000256" key="3">
    <source>
        <dbReference type="ARBA" id="ARBA00022553"/>
    </source>
</evidence>
<dbReference type="CDD" id="cd00082">
    <property type="entry name" value="HisKA"/>
    <property type="match status" value="1"/>
</dbReference>
<dbReference type="InterPro" id="IPR036890">
    <property type="entry name" value="HATPase_C_sf"/>
</dbReference>
<evidence type="ECO:0000313" key="6">
    <source>
        <dbReference type="EMBL" id="ANY85300.1"/>
    </source>
</evidence>
<dbReference type="SMART" id="SM00388">
    <property type="entry name" value="HisKA"/>
    <property type="match status" value="1"/>
</dbReference>
<reference evidence="6" key="1">
    <citation type="submission" date="2016-07" db="EMBL/GenBank/DDBJ databases">
        <title>Microvirga ossetica sp. nov. a new species of rhizobia isolated from root nodules of the legume species Vicia alpestris Steven originated from North Ossetia region in the Caucasus.</title>
        <authorList>
            <person name="Safronova V.I."/>
            <person name="Kuznetsova I.G."/>
            <person name="Sazanova A.L."/>
            <person name="Belimov A."/>
            <person name="Andronov E."/>
            <person name="Osledkin Y.S."/>
            <person name="Onishchuk O.P."/>
            <person name="Kurchak O.N."/>
            <person name="Shaposhnikov A.I."/>
            <person name="Willems A."/>
            <person name="Tikhonovich I.A."/>
        </authorList>
    </citation>
    <scope>NUCLEOTIDE SEQUENCE [LARGE SCALE GENOMIC DNA]</scope>
    <source>
        <strain evidence="6">V5/3M</strain>
        <plasmid evidence="6">unnamed4</plasmid>
    </source>
</reference>
<proteinExistence type="predicted"/>
<dbReference type="InterPro" id="IPR036097">
    <property type="entry name" value="HisK_dim/P_sf"/>
</dbReference>
<geneLocation type="plasmid" evidence="6">
    <name>unnamed4</name>
</geneLocation>
<keyword evidence="4" id="KW-0472">Membrane</keyword>
<name>A0A1B2EZ94_9HYPH</name>
<gene>
    <name evidence="6" type="ORF">BB934_44870</name>
</gene>
<dbReference type="Gene3D" id="1.10.287.130">
    <property type="match status" value="1"/>
</dbReference>
<dbReference type="PRINTS" id="PR00344">
    <property type="entry name" value="BCTRLSENSOR"/>
</dbReference>
<keyword evidence="4" id="KW-1133">Transmembrane helix</keyword>
<keyword evidence="6" id="KW-0614">Plasmid</keyword>
<keyword evidence="3" id="KW-0597">Phosphoprotein</keyword>
<organism evidence="6">
    <name type="scientific">Microvirga ossetica</name>
    <dbReference type="NCBI Taxonomy" id="1882682"/>
    <lineage>
        <taxon>Bacteria</taxon>
        <taxon>Pseudomonadati</taxon>
        <taxon>Pseudomonadota</taxon>
        <taxon>Alphaproteobacteria</taxon>
        <taxon>Hyphomicrobiales</taxon>
        <taxon>Methylobacteriaceae</taxon>
        <taxon>Microvirga</taxon>
    </lineage>
</organism>
<dbReference type="InterPro" id="IPR003661">
    <property type="entry name" value="HisK_dim/P_dom"/>
</dbReference>
<dbReference type="RefSeq" id="WP_237050864.1">
    <property type="nucleotide sequence ID" value="NZ_CP016620.1"/>
</dbReference>
<dbReference type="AlphaFoldDB" id="A0A1B2EZ94"/>
<dbReference type="PROSITE" id="PS50109">
    <property type="entry name" value="HIS_KIN"/>
    <property type="match status" value="1"/>
</dbReference>
<dbReference type="PANTHER" id="PTHR43065">
    <property type="entry name" value="SENSOR HISTIDINE KINASE"/>
    <property type="match status" value="1"/>
</dbReference>
<comment type="catalytic activity">
    <reaction evidence="1">
        <text>ATP + protein L-histidine = ADP + protein N-phospho-L-histidine.</text>
        <dbReference type="EC" id="2.7.13.3"/>
    </reaction>
</comment>
<dbReference type="Pfam" id="PF02518">
    <property type="entry name" value="HATPase_c"/>
    <property type="match status" value="1"/>
</dbReference>
<dbReference type="InterPro" id="IPR004358">
    <property type="entry name" value="Sig_transdc_His_kin-like_C"/>
</dbReference>
<dbReference type="PANTHER" id="PTHR43065:SF42">
    <property type="entry name" value="TWO-COMPONENT SENSOR PPRA"/>
    <property type="match status" value="1"/>
</dbReference>
<dbReference type="GO" id="GO:0000155">
    <property type="term" value="F:phosphorelay sensor kinase activity"/>
    <property type="evidence" value="ECO:0007669"/>
    <property type="project" value="InterPro"/>
</dbReference>